<sequence length="90" mass="10119">MIHILGPSAFEIFSFLRLISGVFISLPGKLVRGKQDLSVLFSFEISGETLEQNRSICRAQSDQSCRRNPVCAQGEHQTSKFLEYSGFSEF</sequence>
<keyword evidence="2" id="KW-1185">Reference proteome</keyword>
<dbReference type="Proteomes" id="UP001311232">
    <property type="component" value="Unassembled WGS sequence"/>
</dbReference>
<gene>
    <name evidence="1" type="ORF">CRENBAI_010042</name>
</gene>
<dbReference type="EMBL" id="JAHHUM010000885">
    <property type="protein sequence ID" value="KAK5616479.1"/>
    <property type="molecule type" value="Genomic_DNA"/>
</dbReference>
<organism evidence="1 2">
    <name type="scientific">Crenichthys baileyi</name>
    <name type="common">White River springfish</name>
    <dbReference type="NCBI Taxonomy" id="28760"/>
    <lineage>
        <taxon>Eukaryota</taxon>
        <taxon>Metazoa</taxon>
        <taxon>Chordata</taxon>
        <taxon>Craniata</taxon>
        <taxon>Vertebrata</taxon>
        <taxon>Euteleostomi</taxon>
        <taxon>Actinopterygii</taxon>
        <taxon>Neopterygii</taxon>
        <taxon>Teleostei</taxon>
        <taxon>Neoteleostei</taxon>
        <taxon>Acanthomorphata</taxon>
        <taxon>Ovalentaria</taxon>
        <taxon>Atherinomorphae</taxon>
        <taxon>Cyprinodontiformes</taxon>
        <taxon>Goodeidae</taxon>
        <taxon>Crenichthys</taxon>
    </lineage>
</organism>
<evidence type="ECO:0000313" key="1">
    <source>
        <dbReference type="EMBL" id="KAK5616479.1"/>
    </source>
</evidence>
<reference evidence="1 2" key="1">
    <citation type="submission" date="2021-06" db="EMBL/GenBank/DDBJ databases">
        <authorList>
            <person name="Palmer J.M."/>
        </authorList>
    </citation>
    <scope>NUCLEOTIDE SEQUENCE [LARGE SCALE GENOMIC DNA]</scope>
    <source>
        <strain evidence="1 2">MEX-2019</strain>
        <tissue evidence="1">Muscle</tissue>
    </source>
</reference>
<name>A0AAV9S695_9TELE</name>
<proteinExistence type="predicted"/>
<protein>
    <submittedName>
        <fullName evidence="1">Uncharacterized protein</fullName>
    </submittedName>
</protein>
<evidence type="ECO:0000313" key="2">
    <source>
        <dbReference type="Proteomes" id="UP001311232"/>
    </source>
</evidence>
<dbReference type="AlphaFoldDB" id="A0AAV9S695"/>
<comment type="caution">
    <text evidence="1">The sequence shown here is derived from an EMBL/GenBank/DDBJ whole genome shotgun (WGS) entry which is preliminary data.</text>
</comment>
<accession>A0AAV9S695</accession>